<dbReference type="GO" id="GO:0006606">
    <property type="term" value="P:protein import into nucleus"/>
    <property type="evidence" value="ECO:0007669"/>
    <property type="project" value="TreeGrafter"/>
</dbReference>
<comment type="subcellular location">
    <subcellularLocation>
        <location evidence="1">Nucleus envelope</location>
    </subcellularLocation>
</comment>
<keyword evidence="7" id="KW-0539">Nucleus</keyword>
<dbReference type="Gene3D" id="2.130.10.10">
    <property type="entry name" value="YVTN repeat-like/Quinoprotein amine dehydrogenase"/>
    <property type="match status" value="1"/>
</dbReference>
<dbReference type="InterPro" id="IPR037624">
    <property type="entry name" value="Nup133-like"/>
</dbReference>
<dbReference type="Pfam" id="PF03177">
    <property type="entry name" value="Nucleoporin_C"/>
    <property type="match status" value="1"/>
</dbReference>
<evidence type="ECO:0000313" key="10">
    <source>
        <dbReference type="EMBL" id="CAE1242070.1"/>
    </source>
</evidence>
<feature type="domain" description="Nucleoporin Nup133/Nup155-like C-terminal" evidence="8">
    <location>
        <begin position="806"/>
        <end position="1003"/>
    </location>
</feature>
<dbReference type="Proteomes" id="UP000597762">
    <property type="component" value="Unassembled WGS sequence"/>
</dbReference>
<gene>
    <name evidence="10" type="ORF">SPHA_23152</name>
</gene>
<dbReference type="InterPro" id="IPR014908">
    <property type="entry name" value="Nucleoporin_Nup133/Nup155_N"/>
</dbReference>
<keyword evidence="6" id="KW-0811">Translocation</keyword>
<sequence length="1133" mass="128526">MHLRRKIPTSRFNENVFSPRQGGYRTPGRSQLANVSSLAQSMTYSFAGSGSAERYHSLQDYGNPMPVLISEALNITEKLIEYTVKINPSGWAWLVGGRKLFIWRYNQSSHEKSSRIVKELTLPPSDLAHDANRVCVIPSPRESQQAACVAVSPEGVVRYWSSIAHEAAFVEISAELKGEECACVVNLQPYGCILATTTSSFVLLTPVAGQNSITCHMIRASQGMLAGITRKMSSFIFGSSPAQASGAALHALVASDDGYESAEDRFFYVLSGSVMQKWSVSSSNTEMLLYQSNVQRLFRTHLAKKIWNQDVARLPQLNTWLLDMQLTSDGVVILAAAMNTEVGNTVYYAIGVVNLQELSDDVDLESVIILEHVETWQDSNEDTILGYHLLVADAEGDEAMVYNKTHVHCISLDGNFPSESVDFSRLGDRILGVGKFISNPLLFSAHRGILLVSHVSNQQKLSVGDTEGILDMEETVGDSDSTQSIFTSAFVAFCHKKSKRAEELLIKIFPTQMNQDFGINTETAKTLPAQSTELDQIVAQTSLSIIDDYPSADPRWAESKNATPDLGYKSSNLILKQLEKKLNLHEMFNKFLRYFNLTDKLNSIPVRDVVMDTAMFMCENAEKVAAMIALRSSEQDYKFLEEMSLLPTIIKRIVDKRGEANHSMNLTHLDLFYREVSGVQDIFTECLEYENDNLTADMNPKHIVNLIVTMNDLILYVLRQALQYRLNKRNYYARFSETFIQTEYIPWTCSIGRMGMRALLKKQCSMTLEQGIINAQDHNYQATLFNQLTDLADILLDGYSAQLTSLEVYDNKSSRYNQLCKMYDEDRATLISMLMEHKEYEKAASLAEKYYDFTTLAKVCDITEDEDRLQRYCNIFAHKGFRESMYHYYLRTGKRGKLLTMPLTVELSLVLSKCKSLSWLMDIESQDYFSAYETLFSLALEEKKFVSRKKTVLAMAKLCLLSTGRDINDLLPAINTEQELITHQELIPPEVLNSMGMDPDNMRVLLPHEMIEFYIHDENIHATEYHFKMALDLLPFVAKKEAEIDVQALFLHIWCKAVLRNNWSQRFDDPVDDYSPKLFYKIITLAHSQYADMSEILPNKNVLLAAEELVHLQSDDNFAFLIETIYEQISNTM</sequence>
<organism evidence="10 11">
    <name type="scientific">Acanthosepion pharaonis</name>
    <name type="common">Pharaoh cuttlefish</name>
    <name type="synonym">Sepia pharaonis</name>
    <dbReference type="NCBI Taxonomy" id="158019"/>
    <lineage>
        <taxon>Eukaryota</taxon>
        <taxon>Metazoa</taxon>
        <taxon>Spiralia</taxon>
        <taxon>Lophotrochozoa</taxon>
        <taxon>Mollusca</taxon>
        <taxon>Cephalopoda</taxon>
        <taxon>Coleoidea</taxon>
        <taxon>Decapodiformes</taxon>
        <taxon>Sepiida</taxon>
        <taxon>Sepiina</taxon>
        <taxon>Sepiidae</taxon>
        <taxon>Acanthosepion</taxon>
    </lineage>
</organism>
<dbReference type="PANTHER" id="PTHR13405:SF11">
    <property type="entry name" value="NUCLEAR PORE COMPLEX PROTEIN NUP133"/>
    <property type="match status" value="1"/>
</dbReference>
<keyword evidence="3" id="KW-0813">Transport</keyword>
<feature type="domain" description="Nucleoporin Nup133/Nup155-like N-terminal" evidence="9">
    <location>
        <begin position="70"/>
        <end position="353"/>
    </location>
</feature>
<dbReference type="GO" id="GO:0016973">
    <property type="term" value="P:poly(A)+ mRNA export from nucleus"/>
    <property type="evidence" value="ECO:0007669"/>
    <property type="project" value="TreeGrafter"/>
</dbReference>
<dbReference type="Gene3D" id="1.20.58.1380">
    <property type="match status" value="1"/>
</dbReference>
<dbReference type="AlphaFoldDB" id="A0A812BT85"/>
<name>A0A812BT85_ACAPH</name>
<reference evidence="10" key="1">
    <citation type="submission" date="2021-01" db="EMBL/GenBank/DDBJ databases">
        <authorList>
            <person name="Li R."/>
            <person name="Bekaert M."/>
        </authorList>
    </citation>
    <scope>NUCLEOTIDE SEQUENCE</scope>
    <source>
        <strain evidence="10">Farmed</strain>
    </source>
</reference>
<comment type="similarity">
    <text evidence="2">Belongs to the nucleoporin Nup133 family.</text>
</comment>
<dbReference type="Pfam" id="PF08801">
    <property type="entry name" value="Nucleoporin_N"/>
    <property type="match status" value="1"/>
</dbReference>
<evidence type="ECO:0000256" key="5">
    <source>
        <dbReference type="ARBA" id="ARBA00022927"/>
    </source>
</evidence>
<evidence type="ECO:0000256" key="1">
    <source>
        <dbReference type="ARBA" id="ARBA00004259"/>
    </source>
</evidence>
<evidence type="ECO:0000256" key="4">
    <source>
        <dbReference type="ARBA" id="ARBA00022816"/>
    </source>
</evidence>
<dbReference type="GO" id="GO:0031080">
    <property type="term" value="C:nuclear pore outer ring"/>
    <property type="evidence" value="ECO:0007669"/>
    <property type="project" value="TreeGrafter"/>
</dbReference>
<dbReference type="PANTHER" id="PTHR13405">
    <property type="entry name" value="NUCLEAR PORE COMPLEX PROTEIN NUP133"/>
    <property type="match status" value="1"/>
</dbReference>
<evidence type="ECO:0000256" key="6">
    <source>
        <dbReference type="ARBA" id="ARBA00023010"/>
    </source>
</evidence>
<dbReference type="SUPFAM" id="SSF117289">
    <property type="entry name" value="Nucleoporin domain"/>
    <property type="match status" value="1"/>
</dbReference>
<evidence type="ECO:0000256" key="7">
    <source>
        <dbReference type="ARBA" id="ARBA00023242"/>
    </source>
</evidence>
<dbReference type="InterPro" id="IPR007187">
    <property type="entry name" value="Nucleoporin_Nup133/Nup155_C"/>
</dbReference>
<dbReference type="Gene3D" id="1.25.40.700">
    <property type="match status" value="1"/>
</dbReference>
<dbReference type="InterPro" id="IPR015943">
    <property type="entry name" value="WD40/YVTN_repeat-like_dom_sf"/>
</dbReference>
<comment type="caution">
    <text evidence="10">The sequence shown here is derived from an EMBL/GenBank/DDBJ whole genome shotgun (WGS) entry which is preliminary data.</text>
</comment>
<protein>
    <submittedName>
        <fullName evidence="10">NUP133</fullName>
    </submittedName>
</protein>
<dbReference type="GO" id="GO:0017056">
    <property type="term" value="F:structural constituent of nuclear pore"/>
    <property type="evidence" value="ECO:0007669"/>
    <property type="project" value="InterPro"/>
</dbReference>
<keyword evidence="5" id="KW-0653">Protein transport</keyword>
<proteinExistence type="inferred from homology"/>
<evidence type="ECO:0000259" key="9">
    <source>
        <dbReference type="Pfam" id="PF08801"/>
    </source>
</evidence>
<keyword evidence="11" id="KW-1185">Reference proteome</keyword>
<keyword evidence="4" id="KW-0509">mRNA transport</keyword>
<accession>A0A812BT85</accession>
<dbReference type="OrthoDB" id="103454at2759"/>
<evidence type="ECO:0000256" key="2">
    <source>
        <dbReference type="ARBA" id="ARBA00005569"/>
    </source>
</evidence>
<evidence type="ECO:0000313" key="11">
    <source>
        <dbReference type="Proteomes" id="UP000597762"/>
    </source>
</evidence>
<dbReference type="GO" id="GO:0000972">
    <property type="term" value="P:transcription-dependent tethering of RNA polymerase II gene DNA at nuclear periphery"/>
    <property type="evidence" value="ECO:0007669"/>
    <property type="project" value="TreeGrafter"/>
</dbReference>
<evidence type="ECO:0000259" key="8">
    <source>
        <dbReference type="Pfam" id="PF03177"/>
    </source>
</evidence>
<dbReference type="EMBL" id="CAHIKZ030000857">
    <property type="protein sequence ID" value="CAE1242070.1"/>
    <property type="molecule type" value="Genomic_DNA"/>
</dbReference>
<evidence type="ECO:0000256" key="3">
    <source>
        <dbReference type="ARBA" id="ARBA00022448"/>
    </source>
</evidence>